<organism evidence="1 2">
    <name type="scientific">Salix udensis</name>
    <dbReference type="NCBI Taxonomy" id="889485"/>
    <lineage>
        <taxon>Eukaryota</taxon>
        <taxon>Viridiplantae</taxon>
        <taxon>Streptophyta</taxon>
        <taxon>Embryophyta</taxon>
        <taxon>Tracheophyta</taxon>
        <taxon>Spermatophyta</taxon>
        <taxon>Magnoliopsida</taxon>
        <taxon>eudicotyledons</taxon>
        <taxon>Gunneridae</taxon>
        <taxon>Pentapetalae</taxon>
        <taxon>rosids</taxon>
        <taxon>fabids</taxon>
        <taxon>Malpighiales</taxon>
        <taxon>Salicaceae</taxon>
        <taxon>Saliceae</taxon>
        <taxon>Salix</taxon>
    </lineage>
</organism>
<dbReference type="EMBL" id="JAPFFJ010000003">
    <property type="protein sequence ID" value="KAJ6432322.1"/>
    <property type="molecule type" value="Genomic_DNA"/>
</dbReference>
<keyword evidence="2" id="KW-1185">Reference proteome</keyword>
<gene>
    <name evidence="1" type="ORF">OIU84_019543</name>
</gene>
<comment type="caution">
    <text evidence="1">The sequence shown here is derived from an EMBL/GenBank/DDBJ whole genome shotgun (WGS) entry which is preliminary data.</text>
</comment>
<name>A0AAD6L1G0_9ROSI</name>
<evidence type="ECO:0000313" key="1">
    <source>
        <dbReference type="EMBL" id="KAJ6432322.1"/>
    </source>
</evidence>
<evidence type="ECO:0000313" key="2">
    <source>
        <dbReference type="Proteomes" id="UP001162972"/>
    </source>
</evidence>
<sequence length="101" mass="11402">MRRDHCHTMTSCDFNHWTYILHHSTDDDTLQCQPLNTHTGPLLSKVHGLQMSTSSDLTLLSLKPNFSPEADKACWLIGEQKFPSLEIPRHTQCAEGPSASR</sequence>
<accession>A0AAD6L1G0</accession>
<dbReference type="Proteomes" id="UP001162972">
    <property type="component" value="Chromosome 10"/>
</dbReference>
<protein>
    <submittedName>
        <fullName evidence="1">Uncharacterized protein</fullName>
    </submittedName>
</protein>
<proteinExistence type="predicted"/>
<reference evidence="1 2" key="1">
    <citation type="journal article" date="2023" name="Int. J. Mol. Sci.">
        <title>De Novo Assembly and Annotation of 11 Diverse Shrub Willow (Salix) Genomes Reveals Novel Gene Organization in Sex-Linked Regions.</title>
        <authorList>
            <person name="Hyden B."/>
            <person name="Feng K."/>
            <person name="Yates T.B."/>
            <person name="Jawdy S."/>
            <person name="Cereghino C."/>
            <person name="Smart L.B."/>
            <person name="Muchero W."/>
        </authorList>
    </citation>
    <scope>NUCLEOTIDE SEQUENCE [LARGE SCALE GENOMIC DNA]</scope>
    <source>
        <tissue evidence="1">Shoot tip</tissue>
    </source>
</reference>
<dbReference type="AlphaFoldDB" id="A0AAD6L1G0"/>